<gene>
    <name evidence="2" type="ORF">NLJ89_g12177</name>
</gene>
<comment type="caution">
    <text evidence="2">The sequence shown here is derived from an EMBL/GenBank/DDBJ whole genome shotgun (WGS) entry which is preliminary data.</text>
</comment>
<evidence type="ECO:0008006" key="4">
    <source>
        <dbReference type="Google" id="ProtNLM"/>
    </source>
</evidence>
<evidence type="ECO:0000313" key="2">
    <source>
        <dbReference type="EMBL" id="KAJ3481868.1"/>
    </source>
</evidence>
<evidence type="ECO:0000256" key="1">
    <source>
        <dbReference type="SAM" id="SignalP"/>
    </source>
</evidence>
<accession>A0A9W8MNR0</accession>
<protein>
    <recommendedName>
        <fullName evidence="4">Secreted protein</fullName>
    </recommendedName>
</protein>
<evidence type="ECO:0000313" key="3">
    <source>
        <dbReference type="Proteomes" id="UP001148786"/>
    </source>
</evidence>
<dbReference type="EMBL" id="JANKHO010003656">
    <property type="protein sequence ID" value="KAJ3481868.1"/>
    <property type="molecule type" value="Genomic_DNA"/>
</dbReference>
<dbReference type="PANTHER" id="PTHR37487:SF2">
    <property type="entry name" value="EXPRESSED PROTEIN"/>
    <property type="match status" value="1"/>
</dbReference>
<keyword evidence="1" id="KW-0732">Signal</keyword>
<dbReference type="PANTHER" id="PTHR37487">
    <property type="entry name" value="CHROMOSOME 1, WHOLE GENOME SHOTGUN SEQUENCE"/>
    <property type="match status" value="1"/>
</dbReference>
<dbReference type="OrthoDB" id="3362246at2759"/>
<keyword evidence="3" id="KW-1185">Reference proteome</keyword>
<dbReference type="Proteomes" id="UP001148786">
    <property type="component" value="Unassembled WGS sequence"/>
</dbReference>
<sequence length="121" mass="12647">MKYFAATAALVALVPSVLALTINTPIGVVQCQPTLLTFEGGSPPYYLTIIPGGQASAAPLKSFPPQSGSSVTWVSDIAQGTSVTFALKDSTGLTAFTDSVMIQTSSDKRYRTALPDEKICS</sequence>
<dbReference type="AlphaFoldDB" id="A0A9W8MNR0"/>
<proteinExistence type="predicted"/>
<reference evidence="2" key="1">
    <citation type="submission" date="2022-07" db="EMBL/GenBank/DDBJ databases">
        <title>Genome Sequence of Agrocybe chaxingu.</title>
        <authorList>
            <person name="Buettner E."/>
        </authorList>
    </citation>
    <scope>NUCLEOTIDE SEQUENCE</scope>
    <source>
        <strain evidence="2">MP-N11</strain>
    </source>
</reference>
<feature type="chain" id="PRO_5040929015" description="Secreted protein" evidence="1">
    <location>
        <begin position="20"/>
        <end position="121"/>
    </location>
</feature>
<organism evidence="2 3">
    <name type="scientific">Agrocybe chaxingu</name>
    <dbReference type="NCBI Taxonomy" id="84603"/>
    <lineage>
        <taxon>Eukaryota</taxon>
        <taxon>Fungi</taxon>
        <taxon>Dikarya</taxon>
        <taxon>Basidiomycota</taxon>
        <taxon>Agaricomycotina</taxon>
        <taxon>Agaricomycetes</taxon>
        <taxon>Agaricomycetidae</taxon>
        <taxon>Agaricales</taxon>
        <taxon>Agaricineae</taxon>
        <taxon>Strophariaceae</taxon>
        <taxon>Agrocybe</taxon>
    </lineage>
</organism>
<feature type="signal peptide" evidence="1">
    <location>
        <begin position="1"/>
        <end position="19"/>
    </location>
</feature>
<name>A0A9W8MNR0_9AGAR</name>